<reference evidence="1 2" key="1">
    <citation type="submission" date="2021-12" db="EMBL/GenBank/DDBJ databases">
        <title>Genome sequencing of bacteria with rrn-lacking chromosome and rrn-plasmid.</title>
        <authorList>
            <person name="Anda M."/>
            <person name="Iwasaki W."/>
        </authorList>
    </citation>
    <scope>NUCLEOTIDE SEQUENCE [LARGE SCALE GENOMIC DNA]</scope>
    <source>
        <strain evidence="1 2">NBRC 101262</strain>
    </source>
</reference>
<dbReference type="RefSeq" id="WP_332920478.1">
    <property type="nucleotide sequence ID" value="NZ_AP025292.1"/>
</dbReference>
<keyword evidence="2" id="KW-1185">Reference proteome</keyword>
<accession>A0ABM7VD11</accession>
<evidence type="ECO:0000313" key="2">
    <source>
        <dbReference type="Proteomes" id="UP001354989"/>
    </source>
</evidence>
<dbReference type="EMBL" id="AP025292">
    <property type="protein sequence ID" value="BDC98825.1"/>
    <property type="molecule type" value="Genomic_DNA"/>
</dbReference>
<evidence type="ECO:0008006" key="3">
    <source>
        <dbReference type="Google" id="ProtNLM"/>
    </source>
</evidence>
<dbReference type="PANTHER" id="PTHR37805:SF1">
    <property type="entry name" value="CYTOPLASMIC PROTEIN"/>
    <property type="match status" value="1"/>
</dbReference>
<protein>
    <recommendedName>
        <fullName evidence="3">DUF1456 domain-containing protein</fullName>
    </recommendedName>
</protein>
<evidence type="ECO:0000313" key="1">
    <source>
        <dbReference type="EMBL" id="BDC98825.1"/>
    </source>
</evidence>
<dbReference type="Pfam" id="PF07308">
    <property type="entry name" value="DUF1456"/>
    <property type="match status" value="2"/>
</dbReference>
<dbReference type="PANTHER" id="PTHR37805">
    <property type="entry name" value="CYTOPLASMIC PROTEIN-RELATED"/>
    <property type="match status" value="1"/>
</dbReference>
<gene>
    <name evidence="1" type="ORF">PEPS_11060</name>
</gene>
<dbReference type="Proteomes" id="UP001354989">
    <property type="component" value="Chromosome"/>
</dbReference>
<proteinExistence type="predicted"/>
<name>A0ABM7VD11_9BACT</name>
<organism evidence="1 2">
    <name type="scientific">Persicobacter psychrovividus</name>
    <dbReference type="NCBI Taxonomy" id="387638"/>
    <lineage>
        <taxon>Bacteria</taxon>
        <taxon>Pseudomonadati</taxon>
        <taxon>Bacteroidota</taxon>
        <taxon>Cytophagia</taxon>
        <taxon>Cytophagales</taxon>
        <taxon>Persicobacteraceae</taxon>
        <taxon>Persicobacter</taxon>
    </lineage>
</organism>
<sequence length="183" mass="21474">MDNNDIIRQIRYTFDFGDDKMIKLFALGDLEVDRATVSDWLKKKDDESFVQIPDGALSRFLNGLMIDKRGKAEGVEYKVEDPITNNDVLKKLKIALTLKDTDILDMLSSVDFNFGKHELSALFRKRGQQQYRLCKDQVLRNFLHGMQLRFRKEIDHAKRVREYQEATKPVKGKPNFNKFKKKK</sequence>
<dbReference type="InterPro" id="IPR009921">
    <property type="entry name" value="YehS-like"/>
</dbReference>